<reference evidence="2 3" key="1">
    <citation type="journal article" date="2016" name="BMC Genomics">
        <title>Comparative genomic and transcriptomic analyses of the Fuzhuan brick tea-fermentation fungus Aspergillus cristatus.</title>
        <authorList>
            <person name="Ge Y."/>
            <person name="Wang Y."/>
            <person name="Liu Y."/>
            <person name="Tan Y."/>
            <person name="Ren X."/>
            <person name="Zhang X."/>
            <person name="Hyde K.D."/>
            <person name="Liu Y."/>
            <person name="Liu Z."/>
        </authorList>
    </citation>
    <scope>NUCLEOTIDE SEQUENCE [LARGE SCALE GENOMIC DNA]</scope>
    <source>
        <strain evidence="2 3">GZAAS20.1005</strain>
    </source>
</reference>
<feature type="region of interest" description="Disordered" evidence="1">
    <location>
        <begin position="66"/>
        <end position="89"/>
    </location>
</feature>
<organism evidence="2 3">
    <name type="scientific">Aspergillus cristatus</name>
    <name type="common">Chinese Fuzhuan brick tea-fermentation fungus</name>
    <name type="synonym">Eurotium cristatum</name>
    <dbReference type="NCBI Taxonomy" id="573508"/>
    <lineage>
        <taxon>Eukaryota</taxon>
        <taxon>Fungi</taxon>
        <taxon>Dikarya</taxon>
        <taxon>Ascomycota</taxon>
        <taxon>Pezizomycotina</taxon>
        <taxon>Eurotiomycetes</taxon>
        <taxon>Eurotiomycetidae</taxon>
        <taxon>Eurotiales</taxon>
        <taxon>Aspergillaceae</taxon>
        <taxon>Aspergillus</taxon>
        <taxon>Aspergillus subgen. Aspergillus</taxon>
    </lineage>
</organism>
<dbReference type="VEuPathDB" id="FungiDB:SI65_09402"/>
<feature type="compositionally biased region" description="Basic and acidic residues" evidence="1">
    <location>
        <begin position="17"/>
        <end position="27"/>
    </location>
</feature>
<feature type="compositionally biased region" description="Pro residues" evidence="1">
    <location>
        <begin position="73"/>
        <end position="89"/>
    </location>
</feature>
<feature type="region of interest" description="Disordered" evidence="1">
    <location>
        <begin position="1"/>
        <end position="36"/>
    </location>
</feature>
<accession>A0A1E3B2J4</accession>
<proteinExistence type="predicted"/>
<sequence>MAGQSLQQTDRLFAPRNSREGGERADRPALVPEGQESLAKGQFRINVYRELCGRISSAFTRSGCASGFIPGVPYTPPQPSPIPPSPNTH</sequence>
<evidence type="ECO:0000256" key="1">
    <source>
        <dbReference type="SAM" id="MobiDB-lite"/>
    </source>
</evidence>
<feature type="compositionally biased region" description="Polar residues" evidence="1">
    <location>
        <begin position="1"/>
        <end position="10"/>
    </location>
</feature>
<name>A0A1E3B2J4_ASPCR</name>
<comment type="caution">
    <text evidence="2">The sequence shown here is derived from an EMBL/GenBank/DDBJ whole genome shotgun (WGS) entry which is preliminary data.</text>
</comment>
<evidence type="ECO:0000313" key="2">
    <source>
        <dbReference type="EMBL" id="ODM15163.1"/>
    </source>
</evidence>
<keyword evidence="3" id="KW-1185">Reference proteome</keyword>
<dbReference type="Proteomes" id="UP000094569">
    <property type="component" value="Unassembled WGS sequence"/>
</dbReference>
<dbReference type="EMBL" id="JXNT01000018">
    <property type="protein sequence ID" value="ODM15163.1"/>
    <property type="molecule type" value="Genomic_DNA"/>
</dbReference>
<protein>
    <submittedName>
        <fullName evidence="2">Uncharacterized protein</fullName>
    </submittedName>
</protein>
<gene>
    <name evidence="2" type="ORF">SI65_09402</name>
</gene>
<dbReference type="AlphaFoldDB" id="A0A1E3B2J4"/>
<evidence type="ECO:0000313" key="3">
    <source>
        <dbReference type="Proteomes" id="UP000094569"/>
    </source>
</evidence>